<dbReference type="Gene3D" id="3.30.360.10">
    <property type="entry name" value="Dihydrodipicolinate Reductase, domain 2"/>
    <property type="match status" value="1"/>
</dbReference>
<evidence type="ECO:0000256" key="10">
    <source>
        <dbReference type="ARBA" id="ARBA00023167"/>
    </source>
</evidence>
<feature type="binding site" evidence="12">
    <location>
        <position position="182"/>
    </location>
    <ligand>
        <name>L-homoserine</name>
        <dbReference type="ChEBI" id="CHEBI:57476"/>
    </ligand>
</feature>
<dbReference type="InterPro" id="IPR036291">
    <property type="entry name" value="NAD(P)-bd_dom_sf"/>
</dbReference>
<keyword evidence="10" id="KW-0486">Methionine biosynthesis</keyword>
<dbReference type="Proteomes" id="UP000020218">
    <property type="component" value="Unassembled WGS sequence"/>
</dbReference>
<evidence type="ECO:0000256" key="1">
    <source>
        <dbReference type="ARBA" id="ARBA00005056"/>
    </source>
</evidence>
<dbReference type="PROSITE" id="PS01042">
    <property type="entry name" value="HOMOSER_DHGENASE"/>
    <property type="match status" value="1"/>
</dbReference>
<feature type="binding site" evidence="12">
    <location>
        <begin position="7"/>
        <end position="14"/>
    </location>
    <ligand>
        <name>NADP(+)</name>
        <dbReference type="ChEBI" id="CHEBI:58349"/>
    </ligand>
</feature>
<dbReference type="GO" id="GO:0050661">
    <property type="term" value="F:NADP binding"/>
    <property type="evidence" value="ECO:0007669"/>
    <property type="project" value="InterPro"/>
</dbReference>
<evidence type="ECO:0000256" key="9">
    <source>
        <dbReference type="ARBA" id="ARBA00023002"/>
    </source>
</evidence>
<dbReference type="Pfam" id="PF03447">
    <property type="entry name" value="NAD_binding_3"/>
    <property type="match status" value="1"/>
</dbReference>
<name>A0A011NYE3_9PROT</name>
<reference evidence="15" key="1">
    <citation type="submission" date="2014-02" db="EMBL/GenBank/DDBJ databases">
        <title>Expanding our view of genomic diversity in Candidatus Accumulibacter clades.</title>
        <authorList>
            <person name="Skennerton C.T."/>
            <person name="Barr J.J."/>
            <person name="Slater F.R."/>
            <person name="Bond P.L."/>
            <person name="Tyson G.W."/>
        </authorList>
    </citation>
    <scope>NUCLEOTIDE SEQUENCE [LARGE SCALE GENOMIC DNA]</scope>
</reference>
<dbReference type="InterPro" id="IPR002912">
    <property type="entry name" value="ACT_dom"/>
</dbReference>
<keyword evidence="9 15" id="KW-0560">Oxidoreductase</keyword>
<keyword evidence="16" id="KW-1185">Reference proteome</keyword>
<evidence type="ECO:0000313" key="16">
    <source>
        <dbReference type="Proteomes" id="UP000020218"/>
    </source>
</evidence>
<dbReference type="GO" id="GO:0004412">
    <property type="term" value="F:homoserine dehydrogenase activity"/>
    <property type="evidence" value="ECO:0007669"/>
    <property type="project" value="UniProtKB-EC"/>
</dbReference>
<evidence type="ECO:0000313" key="15">
    <source>
        <dbReference type="EMBL" id="EXI69667.1"/>
    </source>
</evidence>
<evidence type="ECO:0000256" key="11">
    <source>
        <dbReference type="PIRSR" id="PIRSR000098-1"/>
    </source>
</evidence>
<proteinExistence type="inferred from homology"/>
<feature type="binding site" evidence="12">
    <location>
        <position position="97"/>
    </location>
    <ligand>
        <name>NADPH</name>
        <dbReference type="ChEBI" id="CHEBI:57783"/>
    </ligand>
</feature>
<dbReference type="FunFam" id="3.30.360.10:FF:000005">
    <property type="entry name" value="Homoserine dehydrogenase"/>
    <property type="match status" value="1"/>
</dbReference>
<dbReference type="PROSITE" id="PS51671">
    <property type="entry name" value="ACT"/>
    <property type="match status" value="1"/>
</dbReference>
<organism evidence="15 16">
    <name type="scientific">Candidatus Accumulibacter adjunctus</name>
    <dbReference type="NCBI Taxonomy" id="1454001"/>
    <lineage>
        <taxon>Bacteria</taxon>
        <taxon>Pseudomonadati</taxon>
        <taxon>Pseudomonadota</taxon>
        <taxon>Betaproteobacteria</taxon>
        <taxon>Candidatus Accumulibacter</taxon>
    </lineage>
</organism>
<feature type="active site" description="Proton donor" evidence="11">
    <location>
        <position position="197"/>
    </location>
</feature>
<dbReference type="SUPFAM" id="SSF55347">
    <property type="entry name" value="Glyceraldehyde-3-phosphate dehydrogenase-like, C-terminal domain"/>
    <property type="match status" value="1"/>
</dbReference>
<keyword evidence="7" id="KW-0791">Threonine biosynthesis</keyword>
<dbReference type="UniPathway" id="UPA00050">
    <property type="reaction ID" value="UER00063"/>
</dbReference>
<dbReference type="CDD" id="cd04881">
    <property type="entry name" value="ACT_HSDH-Hom"/>
    <property type="match status" value="1"/>
</dbReference>
<dbReference type="EC" id="1.1.1.3" evidence="4"/>
<dbReference type="InterPro" id="IPR005106">
    <property type="entry name" value="Asp/hSer_DH_NAD-bd"/>
</dbReference>
<comment type="caution">
    <text evidence="15">The sequence shown here is derived from an EMBL/GenBank/DDBJ whole genome shotgun (WGS) entry which is preliminary data.</text>
</comment>
<dbReference type="SUPFAM" id="SSF55021">
    <property type="entry name" value="ACT-like"/>
    <property type="match status" value="1"/>
</dbReference>
<dbReference type="SUPFAM" id="SSF51735">
    <property type="entry name" value="NAD(P)-binding Rossmann-fold domains"/>
    <property type="match status" value="1"/>
</dbReference>
<dbReference type="Gene3D" id="3.30.70.260">
    <property type="match status" value="1"/>
</dbReference>
<evidence type="ECO:0000256" key="8">
    <source>
        <dbReference type="ARBA" id="ARBA00022857"/>
    </source>
</evidence>
<dbReference type="InterPro" id="IPR016204">
    <property type="entry name" value="HDH"/>
</dbReference>
<comment type="pathway">
    <text evidence="2">Amino-acid biosynthesis; L-methionine biosynthesis via de novo pathway; L-homoserine from L-aspartate: step 3/3.</text>
</comment>
<gene>
    <name evidence="15" type="primary">hom_1</name>
    <name evidence="15" type="ORF">AW08_00160</name>
</gene>
<dbReference type="PANTHER" id="PTHR43331:SF1">
    <property type="entry name" value="HOMOSERINE DEHYDROGENASE"/>
    <property type="match status" value="1"/>
</dbReference>
<dbReference type="InterPro" id="IPR045865">
    <property type="entry name" value="ACT-like_dom_sf"/>
</dbReference>
<evidence type="ECO:0000256" key="2">
    <source>
        <dbReference type="ARBA" id="ARBA00005062"/>
    </source>
</evidence>
<evidence type="ECO:0000256" key="4">
    <source>
        <dbReference type="ARBA" id="ARBA00013213"/>
    </source>
</evidence>
<evidence type="ECO:0000256" key="12">
    <source>
        <dbReference type="PIRSR" id="PIRSR000098-2"/>
    </source>
</evidence>
<comment type="pathway">
    <text evidence="1">Amino-acid biosynthesis; L-threonine biosynthesis; L-threonine from L-aspartate: step 3/5.</text>
</comment>
<dbReference type="PIRSF" id="PIRSF000098">
    <property type="entry name" value="Homoser_dehydrog"/>
    <property type="match status" value="1"/>
</dbReference>
<evidence type="ECO:0000256" key="5">
    <source>
        <dbReference type="ARBA" id="ARBA00013376"/>
    </source>
</evidence>
<evidence type="ECO:0000256" key="6">
    <source>
        <dbReference type="ARBA" id="ARBA00022605"/>
    </source>
</evidence>
<keyword evidence="6" id="KW-0028">Amino-acid biosynthesis</keyword>
<feature type="domain" description="ACT" evidence="14">
    <location>
        <begin position="342"/>
        <end position="421"/>
    </location>
</feature>
<evidence type="ECO:0000256" key="13">
    <source>
        <dbReference type="RuleBase" id="RU004171"/>
    </source>
</evidence>
<dbReference type="PATRIC" id="fig|1454001.3.peg.343"/>
<dbReference type="GO" id="GO:0009088">
    <property type="term" value="P:threonine biosynthetic process"/>
    <property type="evidence" value="ECO:0007669"/>
    <property type="project" value="UniProtKB-UniPathway"/>
</dbReference>
<dbReference type="AlphaFoldDB" id="A0A011NYE3"/>
<dbReference type="PANTHER" id="PTHR43331">
    <property type="entry name" value="HOMOSERINE DEHYDROGENASE"/>
    <property type="match status" value="1"/>
</dbReference>
<dbReference type="GO" id="GO:0009086">
    <property type="term" value="P:methionine biosynthetic process"/>
    <property type="evidence" value="ECO:0007669"/>
    <property type="project" value="UniProtKB-KW"/>
</dbReference>
<dbReference type="UniPathway" id="UPA00051">
    <property type="reaction ID" value="UER00465"/>
</dbReference>
<sequence length="422" mass="44036">MTTIGVAGAGSIGASLIRLLHTSPAARSLRLKTVLVRDAARPRPELPAGTPLTACPAELTDDPQIDVVVELLGGVEEPFRIVSRALSQGKAVVTANKNLLAERGPELFALAAERRLPLGYEASVCAGIPIIRTLEEALRAERITALEGILNGTSNYLLTRMSEERAAYAQCLADAQRLGLAEPDPTYDVSGQDAACKAGILATLAFGAYVDCRRLPVTGIDGLGLEDVRQAEVMGYRIKLVAAVRRAAGDRVDAEVAAVLLPLQHPLASIRMECNAVRIESEGLGETLLAGKGAGPAPTGVSLLADLLDIAAGRGRIPTDGHPFLAGAAELADRQASAARYYLRLAVADRPGTLAQVAGCFASQGISLASVLQPEVPELAGGSLVPLILTTHSTDRRRLDLVLAALSAAGCGRSVVLRIGEH</sequence>
<dbReference type="InterPro" id="IPR019811">
    <property type="entry name" value="HDH_CS"/>
</dbReference>
<dbReference type="STRING" id="1454001.AW08_00160"/>
<dbReference type="InterPro" id="IPR001342">
    <property type="entry name" value="HDH_cat"/>
</dbReference>
<accession>A0A011NYE3</accession>
<dbReference type="NCBIfam" id="NF004976">
    <property type="entry name" value="PRK06349.1"/>
    <property type="match status" value="1"/>
</dbReference>
<dbReference type="EMBL" id="JFAX01000001">
    <property type="protein sequence ID" value="EXI69667.1"/>
    <property type="molecule type" value="Genomic_DNA"/>
</dbReference>
<dbReference type="Pfam" id="PF00742">
    <property type="entry name" value="Homoserine_dh"/>
    <property type="match status" value="1"/>
</dbReference>
<evidence type="ECO:0000256" key="7">
    <source>
        <dbReference type="ARBA" id="ARBA00022697"/>
    </source>
</evidence>
<protein>
    <recommendedName>
        <fullName evidence="5">Homoserine dehydrogenase</fullName>
        <ecNumber evidence="4">1.1.1.3</ecNumber>
    </recommendedName>
</protein>
<comment type="similarity">
    <text evidence="3 13">Belongs to the homoserine dehydrogenase family.</text>
</comment>
<evidence type="ECO:0000259" key="14">
    <source>
        <dbReference type="PROSITE" id="PS51671"/>
    </source>
</evidence>
<dbReference type="Gene3D" id="3.40.50.720">
    <property type="entry name" value="NAD(P)-binding Rossmann-like Domain"/>
    <property type="match status" value="1"/>
</dbReference>
<evidence type="ECO:0000256" key="3">
    <source>
        <dbReference type="ARBA" id="ARBA00006753"/>
    </source>
</evidence>
<keyword evidence="8 12" id="KW-0521">NADP</keyword>